<comment type="function">
    <text evidence="9">An RNase that has 5'-3' exonuclease and possibly endonuclease activity. Involved in maturation of rRNA and in some organisms also mRNA maturation and/or decay.</text>
</comment>
<dbReference type="InterPro" id="IPR036866">
    <property type="entry name" value="RibonucZ/Hydroxyglut_hydro"/>
</dbReference>
<keyword evidence="2 9" id="KW-0540">Nuclease</keyword>
<dbReference type="FunCoup" id="A0A5R8QA75">
    <property type="interactions" value="185"/>
</dbReference>
<feature type="binding site" evidence="12">
    <location>
        <position position="79"/>
    </location>
    <ligand>
        <name>Zn(2+)</name>
        <dbReference type="ChEBI" id="CHEBI:29105"/>
        <label>2</label>
        <note>catalytic</note>
    </ligand>
</feature>
<evidence type="ECO:0000256" key="10">
    <source>
        <dbReference type="PIRSR" id="PIRSR004803-1"/>
    </source>
</evidence>
<evidence type="ECO:0000256" key="5">
    <source>
        <dbReference type="ARBA" id="ARBA00022801"/>
    </source>
</evidence>
<feature type="binding site" evidence="12">
    <location>
        <position position="51"/>
    </location>
    <ligand>
        <name>Ca(2+)</name>
        <dbReference type="ChEBI" id="CHEBI:29108"/>
    </ligand>
</feature>
<keyword evidence="12" id="KW-0106">Calcium</keyword>
<dbReference type="PANTHER" id="PTHR43694:SF1">
    <property type="entry name" value="RIBONUCLEASE J"/>
    <property type="match status" value="1"/>
</dbReference>
<accession>A0A5R8QA75</accession>
<evidence type="ECO:0000256" key="1">
    <source>
        <dbReference type="ARBA" id="ARBA00022490"/>
    </source>
</evidence>
<dbReference type="SMART" id="SM00849">
    <property type="entry name" value="Lactamase_B"/>
    <property type="match status" value="1"/>
</dbReference>
<keyword evidence="5 9" id="KW-0378">Hydrolase</keyword>
<dbReference type="InterPro" id="IPR055132">
    <property type="entry name" value="RNase_J_b_CASP"/>
</dbReference>
<dbReference type="InParanoid" id="A0A5R8QA75"/>
<evidence type="ECO:0000313" key="14">
    <source>
        <dbReference type="EMBL" id="TLG72535.1"/>
    </source>
</evidence>
<dbReference type="GO" id="GO:0004521">
    <property type="term" value="F:RNA endonuclease activity"/>
    <property type="evidence" value="ECO:0007669"/>
    <property type="project" value="UniProtKB-UniRule"/>
</dbReference>
<keyword evidence="9" id="KW-0698">rRNA processing</keyword>
<dbReference type="OrthoDB" id="9758375at2"/>
<dbReference type="GO" id="GO:0005737">
    <property type="term" value="C:cytoplasm"/>
    <property type="evidence" value="ECO:0007669"/>
    <property type="project" value="UniProtKB-SubCell"/>
</dbReference>
<dbReference type="Pfam" id="PF22505">
    <property type="entry name" value="RNase_J_b_CASP"/>
    <property type="match status" value="1"/>
</dbReference>
<feature type="binding site" evidence="12">
    <location>
        <position position="444"/>
    </location>
    <ligand>
        <name>Ca(2+)</name>
        <dbReference type="ChEBI" id="CHEBI:29108"/>
    </ligand>
</feature>
<dbReference type="PROSITE" id="PS01292">
    <property type="entry name" value="UPF0036"/>
    <property type="match status" value="1"/>
</dbReference>
<keyword evidence="15" id="KW-1185">Reference proteome</keyword>
<evidence type="ECO:0000256" key="6">
    <source>
        <dbReference type="ARBA" id="ARBA00022833"/>
    </source>
</evidence>
<keyword evidence="6 12" id="KW-0862">Zinc</keyword>
<dbReference type="InterPro" id="IPR004613">
    <property type="entry name" value="RNase_J"/>
</dbReference>
<proteinExistence type="inferred from homology"/>
<dbReference type="EMBL" id="VBWP01000008">
    <property type="protein sequence ID" value="TLG72535.1"/>
    <property type="molecule type" value="Genomic_DNA"/>
</dbReference>
<comment type="similarity">
    <text evidence="9">Belongs to the metallo-beta-lactamase superfamily. RNA-metabolizing metallo-beta-lactamase-like family. Bacterial RNase J subfamily.</text>
</comment>
<comment type="subcellular location">
    <subcellularLocation>
        <location evidence="9">Cytoplasm</location>
    </subcellularLocation>
</comment>
<feature type="binding site" evidence="9 11">
    <location>
        <begin position="365"/>
        <end position="369"/>
    </location>
    <ligand>
        <name>substrate</name>
    </ligand>
</feature>
<dbReference type="Gene3D" id="3.60.15.10">
    <property type="entry name" value="Ribonuclease Z/Hydroxyacylglutathione hydrolase-like"/>
    <property type="match status" value="1"/>
</dbReference>
<dbReference type="HAMAP" id="MF_01491">
    <property type="entry name" value="RNase_J_bact"/>
    <property type="match status" value="1"/>
</dbReference>
<keyword evidence="1 9" id="KW-0963">Cytoplasm</keyword>
<name>A0A5R8QA75_9FIRM</name>
<dbReference type="InterPro" id="IPR001587">
    <property type="entry name" value="RNase_J_CS"/>
</dbReference>
<comment type="subunit">
    <text evidence="9">Homodimer, may be a subunit of the RNA degradosome.</text>
</comment>
<dbReference type="InterPro" id="IPR042173">
    <property type="entry name" value="RNase_J_2"/>
</dbReference>
<feature type="binding site" evidence="12">
    <location>
        <position position="76"/>
    </location>
    <ligand>
        <name>Zn(2+)</name>
        <dbReference type="ChEBI" id="CHEBI:29105"/>
        <label>1</label>
        <note>catalytic</note>
    </ligand>
</feature>
<evidence type="ECO:0000256" key="7">
    <source>
        <dbReference type="ARBA" id="ARBA00022839"/>
    </source>
</evidence>
<evidence type="ECO:0000313" key="15">
    <source>
        <dbReference type="Proteomes" id="UP000306912"/>
    </source>
</evidence>
<keyword evidence="8 9" id="KW-0694">RNA-binding</keyword>
<evidence type="ECO:0000256" key="2">
    <source>
        <dbReference type="ARBA" id="ARBA00022722"/>
    </source>
</evidence>
<comment type="cofactor">
    <cofactor evidence="12">
        <name>Ca(2+)</name>
        <dbReference type="ChEBI" id="CHEBI:29108"/>
    </cofactor>
    <text evidence="12">Binds 1 Ca(2+) cation per subunit. Seen in 1 crystal structure, it is not clear if it is physiologically important.</text>
</comment>
<dbReference type="Gene3D" id="3.40.50.10710">
    <property type="entry name" value="Metallo-hydrolase/oxidoreductase"/>
    <property type="match status" value="1"/>
</dbReference>
<feature type="active site" description="Proton acceptor" evidence="10">
    <location>
        <position position="369"/>
    </location>
</feature>
<dbReference type="CDD" id="cd07714">
    <property type="entry name" value="RNaseJ_MBL-fold"/>
    <property type="match status" value="1"/>
</dbReference>
<reference evidence="14 15" key="1">
    <citation type="submission" date="2019-05" db="EMBL/GenBank/DDBJ databases">
        <title>Culicoidintestinum kansasii gen. nov., sp. nov. from the gastrointestinal tract of the biting midge, Culicoides sonorensis.</title>
        <authorList>
            <person name="Neupane S."/>
            <person name="Ghosh A."/>
            <person name="Gunther S."/>
            <person name="Martin K."/>
            <person name="Zurek L."/>
        </authorList>
    </citation>
    <scope>NUCLEOTIDE SEQUENCE [LARGE SCALE GENOMIC DNA]</scope>
    <source>
        <strain evidence="14 15">CS-1</strain>
    </source>
</reference>
<dbReference type="GO" id="GO:0008270">
    <property type="term" value="F:zinc ion binding"/>
    <property type="evidence" value="ECO:0007669"/>
    <property type="project" value="InterPro"/>
</dbReference>
<keyword evidence="4 9" id="KW-0255">Endonuclease</keyword>
<dbReference type="NCBIfam" id="TIGR00649">
    <property type="entry name" value="MG423"/>
    <property type="match status" value="1"/>
</dbReference>
<evidence type="ECO:0000256" key="8">
    <source>
        <dbReference type="ARBA" id="ARBA00022884"/>
    </source>
</evidence>
<dbReference type="Gene3D" id="3.10.20.580">
    <property type="match status" value="1"/>
</dbReference>
<dbReference type="AlphaFoldDB" id="A0A5R8QA75"/>
<dbReference type="GO" id="GO:0004534">
    <property type="term" value="F:5'-3' RNA exonuclease activity"/>
    <property type="evidence" value="ECO:0007669"/>
    <property type="project" value="UniProtKB-UniRule"/>
</dbReference>
<evidence type="ECO:0000256" key="3">
    <source>
        <dbReference type="ARBA" id="ARBA00022723"/>
    </source>
</evidence>
<dbReference type="InterPro" id="IPR001279">
    <property type="entry name" value="Metallo-B-lactamas"/>
</dbReference>
<dbReference type="SUPFAM" id="SSF56281">
    <property type="entry name" value="Metallo-hydrolase/oxidoreductase"/>
    <property type="match status" value="1"/>
</dbReference>
<feature type="binding site" evidence="12">
    <location>
        <position position="78"/>
    </location>
    <ligand>
        <name>Zn(2+)</name>
        <dbReference type="ChEBI" id="CHEBI:29105"/>
        <label>2</label>
        <note>catalytic</note>
    </ligand>
</feature>
<dbReference type="InterPro" id="IPR041636">
    <property type="entry name" value="RNase_J_C"/>
</dbReference>
<feature type="binding site" evidence="12">
    <location>
        <position position="74"/>
    </location>
    <ligand>
        <name>Zn(2+)</name>
        <dbReference type="ChEBI" id="CHEBI:29105"/>
        <label>1</label>
        <note>catalytic</note>
    </ligand>
</feature>
<organism evidence="14 15">
    <name type="scientific">Culicoidibacter larvae</name>
    <dbReference type="NCBI Taxonomy" id="2579976"/>
    <lineage>
        <taxon>Bacteria</taxon>
        <taxon>Bacillati</taxon>
        <taxon>Bacillota</taxon>
        <taxon>Culicoidibacteria</taxon>
        <taxon>Culicoidibacterales</taxon>
        <taxon>Culicoidibacteraceae</taxon>
        <taxon>Culicoidibacter</taxon>
    </lineage>
</organism>
<dbReference type="NCBIfam" id="NF047419">
    <property type="entry name" value="RNase_J1_RnjA"/>
    <property type="match status" value="1"/>
</dbReference>
<dbReference type="PIRSF" id="PIRSF004803">
    <property type="entry name" value="RnjA"/>
    <property type="match status" value="1"/>
</dbReference>
<sequence>MKFIKPNETAVFALGGLGEVGKNCYVIQHADEIIVIDAGVMFPGDDLLGIDYVIPDFQYLIDNQEKIKALIITHGHEDHIGGIPFLLKQVNIPVIYSGHLATGLIQNKLEEHKLLKKTKIIEITEKDVLPFEHLKVSFYETTHSIPDAYGVEIETPNGRIVETGDFKFDFTPIGRPANISKMAHLGAKGVTLLLSDSTNSEVPGFTISEKAVGKGIFEYFRKAEGRVIVATFASNTYRVQQIVEASVKMGRKIAVFGRSMENAIKIGQRLGYVHAPEGTFVSEKEINRLPKNEVTILSTGSQGEALAALSRIANGTHKQVSIIPGDTVIFSSSPIPGNGHSVNKVINLLYRAGATVIHGKENNIHTSGHATQDEQKLMLRLMKPKYFMPVHGEYRMQKLHMKTAIDCGVAKENCFICKNGDVIALNKGKVRLAGTIQANDVYVDGTSIGGIGQSVIYERKLLSESGLISVVVPLDMKAKKLASRINITSRGFVYVNDSEALIKAMTHKVVQLTNQFFKAEQQDINALKNQIIRGLSNVAQKQLGREPMIIPIIIPVDKK</sequence>
<protein>
    <recommendedName>
        <fullName evidence="9">Ribonuclease J</fullName>
        <shortName evidence="9">RNase J</shortName>
        <ecNumber evidence="9">3.1.-.-</ecNumber>
    </recommendedName>
</protein>
<dbReference type="InterPro" id="IPR030854">
    <property type="entry name" value="RNase_J_bac"/>
</dbReference>
<dbReference type="Pfam" id="PF07521">
    <property type="entry name" value="RMMBL"/>
    <property type="match status" value="1"/>
</dbReference>
<feature type="binding site" evidence="12">
    <location>
        <position position="165"/>
    </location>
    <ligand>
        <name>Zn(2+)</name>
        <dbReference type="ChEBI" id="CHEBI:29105"/>
        <label>1</label>
        <note>catalytic</note>
    </ligand>
</feature>
<dbReference type="Proteomes" id="UP000306912">
    <property type="component" value="Unassembled WGS sequence"/>
</dbReference>
<keyword evidence="3 12" id="KW-0479">Metal-binding</keyword>
<keyword evidence="7 9" id="KW-0269">Exonuclease</keyword>
<evidence type="ECO:0000256" key="12">
    <source>
        <dbReference type="PIRSR" id="PIRSR004803-3"/>
    </source>
</evidence>
<feature type="binding site" evidence="12">
    <location>
        <position position="49"/>
    </location>
    <ligand>
        <name>Ca(2+)</name>
        <dbReference type="ChEBI" id="CHEBI:29108"/>
    </ligand>
</feature>
<comment type="cofactor">
    <cofactor evidence="12">
        <name>Zn(2+)</name>
        <dbReference type="ChEBI" id="CHEBI:29105"/>
    </cofactor>
    <text evidence="12">Binds 2 Zn(2+) ions per subunit. It is not clear if Zn(2+) or Mg(2+) is physiologically important.</text>
</comment>
<comment type="caution">
    <text evidence="14">The sequence shown here is derived from an EMBL/GenBank/DDBJ whole genome shotgun (WGS) entry which is preliminary data.</text>
</comment>
<evidence type="ECO:0000256" key="11">
    <source>
        <dbReference type="PIRSR" id="PIRSR004803-2"/>
    </source>
</evidence>
<gene>
    <name evidence="9" type="primary">rnj</name>
    <name evidence="14" type="ORF">FEZ08_09105</name>
</gene>
<dbReference type="Pfam" id="PF17770">
    <property type="entry name" value="RNase_J_C"/>
    <property type="match status" value="1"/>
</dbReference>
<evidence type="ECO:0000256" key="9">
    <source>
        <dbReference type="HAMAP-Rule" id="MF_01491"/>
    </source>
</evidence>
<dbReference type="InterPro" id="IPR011108">
    <property type="entry name" value="RMMBL"/>
</dbReference>
<dbReference type="EC" id="3.1.-.-" evidence="9"/>
<dbReference type="RefSeq" id="WP_138191591.1">
    <property type="nucleotide sequence ID" value="NZ_VBWP01000008.1"/>
</dbReference>
<feature type="binding site" evidence="11">
    <location>
        <begin position="233"/>
        <end position="235"/>
    </location>
    <ligand>
        <name>substrate</name>
    </ligand>
</feature>
<feature type="active site" description="Proton donor" evidence="10">
    <location>
        <position position="196"/>
    </location>
</feature>
<feature type="binding site" evidence="12">
    <location>
        <position position="143"/>
    </location>
    <ligand>
        <name>Zn(2+)</name>
        <dbReference type="ChEBI" id="CHEBI:29105"/>
        <label>1</label>
        <note>catalytic</note>
    </ligand>
</feature>
<evidence type="ECO:0000259" key="13">
    <source>
        <dbReference type="SMART" id="SM00849"/>
    </source>
</evidence>
<feature type="domain" description="Metallo-beta-lactamase" evidence="13">
    <location>
        <begin position="21"/>
        <end position="216"/>
    </location>
</feature>
<dbReference type="Pfam" id="PF00753">
    <property type="entry name" value="Lactamase_B"/>
    <property type="match status" value="1"/>
</dbReference>
<feature type="binding site" evidence="12">
    <location>
        <position position="391"/>
    </location>
    <ligand>
        <name>Zn(2+)</name>
        <dbReference type="ChEBI" id="CHEBI:29105"/>
        <label>1</label>
        <note>catalytic</note>
    </ligand>
</feature>
<dbReference type="GO" id="GO:0006364">
    <property type="term" value="P:rRNA processing"/>
    <property type="evidence" value="ECO:0007669"/>
    <property type="project" value="UniProtKB-UniRule"/>
</dbReference>
<evidence type="ECO:0000256" key="4">
    <source>
        <dbReference type="ARBA" id="ARBA00022759"/>
    </source>
</evidence>
<dbReference type="GO" id="GO:0003723">
    <property type="term" value="F:RNA binding"/>
    <property type="evidence" value="ECO:0007669"/>
    <property type="project" value="UniProtKB-UniRule"/>
</dbReference>
<dbReference type="PANTHER" id="PTHR43694">
    <property type="entry name" value="RIBONUCLEASE J"/>
    <property type="match status" value="1"/>
</dbReference>